<organism evidence="2 3">
    <name type="scientific">Candidula unifasciata</name>
    <dbReference type="NCBI Taxonomy" id="100452"/>
    <lineage>
        <taxon>Eukaryota</taxon>
        <taxon>Metazoa</taxon>
        <taxon>Spiralia</taxon>
        <taxon>Lophotrochozoa</taxon>
        <taxon>Mollusca</taxon>
        <taxon>Gastropoda</taxon>
        <taxon>Heterobranchia</taxon>
        <taxon>Euthyneura</taxon>
        <taxon>Panpulmonata</taxon>
        <taxon>Eupulmonata</taxon>
        <taxon>Stylommatophora</taxon>
        <taxon>Helicina</taxon>
        <taxon>Helicoidea</taxon>
        <taxon>Geomitridae</taxon>
        <taxon>Candidula</taxon>
    </lineage>
</organism>
<keyword evidence="3" id="KW-1185">Reference proteome</keyword>
<dbReference type="Gene3D" id="2.60.120.260">
    <property type="entry name" value="Galactose-binding domain-like"/>
    <property type="match status" value="1"/>
</dbReference>
<evidence type="ECO:0000313" key="2">
    <source>
        <dbReference type="EMBL" id="CAG5122599.1"/>
    </source>
</evidence>
<dbReference type="InterPro" id="IPR008979">
    <property type="entry name" value="Galactose-bd-like_sf"/>
</dbReference>
<dbReference type="Pfam" id="PF22633">
    <property type="entry name" value="F5_F8_type_C_2"/>
    <property type="match status" value="1"/>
</dbReference>
<comment type="caution">
    <text evidence="2">The sequence shown here is derived from an EMBL/GenBank/DDBJ whole genome shotgun (WGS) entry which is preliminary data.</text>
</comment>
<dbReference type="EMBL" id="CAJHNH020001328">
    <property type="protein sequence ID" value="CAG5122599.1"/>
    <property type="molecule type" value="Genomic_DNA"/>
</dbReference>
<dbReference type="AlphaFoldDB" id="A0A8S3Z0S5"/>
<sequence length="526" mass="57936">MVTEGAVIYLIYCETGWFGSSCQYRCRCMQNNCDANGLCTGSDRCLNGWFGPACQYADLAYNRSDFTEITDADDDTCNTDPHLDRVHVQLKGIFTWLRVVVSNPKSRYQLKFRLRFGSSVDWCTDGRTAPVSERVLDVYCPSNRTVLGVIILGLGVRHLCSLYISGGRNMALRQFTNQSTTSTFAGPNNEIISLGPDKAVDGFTDGNTKMLTCTHTINDDKLFGQYWTVRLGHPGRVSRYVLYNRLTMGYRLIGFKLESFSKEGAAIFSFADASPISQTVYTIHNETLGVASVTISLPFNKTRLTLCEVEVYGDTICESGHYGRECEKQCNCLNSEDCFVSSGGCPSGCHTGYHGENCRTPCSSDQYGQQCTYNCSQFCVRDLSDDRTCDLVSGRCFRGCQSGYSAPRCETVYGTDVSAVCDADKGEAECGSFCSPACARPVHDTVEDPELCSIEDGVCLYGCDAGYSGPSCLDVCRLDTYGRDCVLSCNKNCRHPEDEFKSSCDHVNGSCLHGCISGPNRTYCEM</sequence>
<dbReference type="OrthoDB" id="10252017at2759"/>
<evidence type="ECO:0000313" key="3">
    <source>
        <dbReference type="Proteomes" id="UP000678393"/>
    </source>
</evidence>
<feature type="non-terminal residue" evidence="2">
    <location>
        <position position="1"/>
    </location>
</feature>
<dbReference type="SUPFAM" id="SSF49785">
    <property type="entry name" value="Galactose-binding domain-like"/>
    <property type="match status" value="1"/>
</dbReference>
<dbReference type="InterPro" id="IPR042635">
    <property type="entry name" value="MEGF10/SREC1/2-like"/>
</dbReference>
<evidence type="ECO:0000256" key="1">
    <source>
        <dbReference type="ARBA" id="ARBA00022536"/>
    </source>
</evidence>
<dbReference type="Proteomes" id="UP000678393">
    <property type="component" value="Unassembled WGS sequence"/>
</dbReference>
<accession>A0A8S3Z0S5</accession>
<dbReference type="PANTHER" id="PTHR24043:SF8">
    <property type="entry name" value="EGF-LIKE DOMAIN-CONTAINING PROTEIN"/>
    <property type="match status" value="1"/>
</dbReference>
<protein>
    <submittedName>
        <fullName evidence="2">Uncharacterized protein</fullName>
    </submittedName>
</protein>
<gene>
    <name evidence="2" type="ORF">CUNI_LOCUS8157</name>
</gene>
<keyword evidence="1" id="KW-0245">EGF-like domain</keyword>
<reference evidence="2" key="1">
    <citation type="submission" date="2021-04" db="EMBL/GenBank/DDBJ databases">
        <authorList>
            <consortium name="Molecular Ecology Group"/>
        </authorList>
    </citation>
    <scope>NUCLEOTIDE SEQUENCE</scope>
</reference>
<dbReference type="GO" id="GO:0005044">
    <property type="term" value="F:scavenger receptor activity"/>
    <property type="evidence" value="ECO:0007669"/>
    <property type="project" value="InterPro"/>
</dbReference>
<name>A0A8S3Z0S5_9EUPU</name>
<dbReference type="PANTHER" id="PTHR24043">
    <property type="entry name" value="SCAVENGER RECEPTOR CLASS F"/>
    <property type="match status" value="1"/>
</dbReference>
<proteinExistence type="predicted"/>
<dbReference type="Gene3D" id="2.170.300.10">
    <property type="entry name" value="Tie2 ligand-binding domain superfamily"/>
    <property type="match status" value="1"/>
</dbReference>